<keyword evidence="1" id="KW-0472">Membrane</keyword>
<evidence type="ECO:0000313" key="3">
    <source>
        <dbReference type="Proteomes" id="UP001183643"/>
    </source>
</evidence>
<sequence>MNLLVAESMKLWTLPSLRLTVLLTLASTGLLRWAAGEPGALPLTYTQAGFLILGVLAASSEHEAGGQFRSTLLAVPRRAPLLAAKAVTLAAATLPAAAAAALTCGLGVPATAYLVLTTLLAAASTVVIRHAVPAVLPLLLVYFIASPLLRDRLADWLPGDPGDLGPALPAWTLTAAAIAAVTFHRRDA</sequence>
<comment type="caution">
    <text evidence="2">The sequence shown here is derived from an EMBL/GenBank/DDBJ whole genome shotgun (WGS) entry which is preliminary data.</text>
</comment>
<accession>A0AAE3YMY4</accession>
<keyword evidence="1" id="KW-0812">Transmembrane</keyword>
<dbReference type="EMBL" id="JAVDYB010000001">
    <property type="protein sequence ID" value="MDR7275462.1"/>
    <property type="molecule type" value="Genomic_DNA"/>
</dbReference>
<organism evidence="2 3">
    <name type="scientific">Catenuloplanes atrovinosus</name>
    <dbReference type="NCBI Taxonomy" id="137266"/>
    <lineage>
        <taxon>Bacteria</taxon>
        <taxon>Bacillati</taxon>
        <taxon>Actinomycetota</taxon>
        <taxon>Actinomycetes</taxon>
        <taxon>Micromonosporales</taxon>
        <taxon>Micromonosporaceae</taxon>
        <taxon>Catenuloplanes</taxon>
    </lineage>
</organism>
<feature type="transmembrane region" description="Helical" evidence="1">
    <location>
        <begin position="113"/>
        <end position="144"/>
    </location>
</feature>
<evidence type="ECO:0000256" key="1">
    <source>
        <dbReference type="SAM" id="Phobius"/>
    </source>
</evidence>
<dbReference type="AlphaFoldDB" id="A0AAE3YMY4"/>
<dbReference type="RefSeq" id="WP_310366436.1">
    <property type="nucleotide sequence ID" value="NZ_JAVDYB010000001.1"/>
</dbReference>
<keyword evidence="3" id="KW-1185">Reference proteome</keyword>
<name>A0AAE3YMY4_9ACTN</name>
<proteinExistence type="predicted"/>
<evidence type="ECO:0000313" key="2">
    <source>
        <dbReference type="EMBL" id="MDR7275462.1"/>
    </source>
</evidence>
<keyword evidence="1" id="KW-1133">Transmembrane helix</keyword>
<reference evidence="2" key="1">
    <citation type="submission" date="2023-07" db="EMBL/GenBank/DDBJ databases">
        <title>Sequencing the genomes of 1000 actinobacteria strains.</title>
        <authorList>
            <person name="Klenk H.-P."/>
        </authorList>
    </citation>
    <scope>NUCLEOTIDE SEQUENCE</scope>
    <source>
        <strain evidence="2">DSM 44707</strain>
    </source>
</reference>
<gene>
    <name evidence="2" type="ORF">J2S41_002240</name>
</gene>
<dbReference type="Proteomes" id="UP001183643">
    <property type="component" value="Unassembled WGS sequence"/>
</dbReference>
<protein>
    <submittedName>
        <fullName evidence="2">Uncharacterized protein</fullName>
    </submittedName>
</protein>
<feature type="transmembrane region" description="Helical" evidence="1">
    <location>
        <begin position="164"/>
        <end position="183"/>
    </location>
</feature>